<evidence type="ECO:0000313" key="2">
    <source>
        <dbReference type="Proteomes" id="UP001642487"/>
    </source>
</evidence>
<keyword evidence="2" id="KW-1185">Reference proteome</keyword>
<name>A0ABP0XTY4_9ROSI</name>
<reference evidence="1 2" key="1">
    <citation type="submission" date="2024-03" db="EMBL/GenBank/DDBJ databases">
        <authorList>
            <person name="Gkanogiannis A."/>
            <person name="Becerra Lopez-Lavalle L."/>
        </authorList>
    </citation>
    <scope>NUCLEOTIDE SEQUENCE [LARGE SCALE GENOMIC DNA]</scope>
</reference>
<accession>A0ABP0XTY4</accession>
<protein>
    <recommendedName>
        <fullName evidence="3">CLAVATA3/ESR (CLE)-related protein</fullName>
    </recommendedName>
</protein>
<proteinExistence type="predicted"/>
<gene>
    <name evidence="1" type="ORF">CITCOLO1_LOCUS3204</name>
</gene>
<organism evidence="1 2">
    <name type="scientific">Citrullus colocynthis</name>
    <name type="common">colocynth</name>
    <dbReference type="NCBI Taxonomy" id="252529"/>
    <lineage>
        <taxon>Eukaryota</taxon>
        <taxon>Viridiplantae</taxon>
        <taxon>Streptophyta</taxon>
        <taxon>Embryophyta</taxon>
        <taxon>Tracheophyta</taxon>
        <taxon>Spermatophyta</taxon>
        <taxon>Magnoliopsida</taxon>
        <taxon>eudicotyledons</taxon>
        <taxon>Gunneridae</taxon>
        <taxon>Pentapetalae</taxon>
        <taxon>rosids</taxon>
        <taxon>fabids</taxon>
        <taxon>Cucurbitales</taxon>
        <taxon>Cucurbitaceae</taxon>
        <taxon>Benincaseae</taxon>
        <taxon>Citrullus</taxon>
    </lineage>
</organism>
<sequence>MDKLALTVLSFITTTMASMKITWMVFKLLFFTVLLIASTASPTEDNIIPSFHKPHFRRMRMEHRTVGKAALRGKPAVYDFPWKGGYNPPDNNH</sequence>
<dbReference type="EMBL" id="OZ021744">
    <property type="protein sequence ID" value="CAK9311544.1"/>
    <property type="molecule type" value="Genomic_DNA"/>
</dbReference>
<evidence type="ECO:0008006" key="3">
    <source>
        <dbReference type="Google" id="ProtNLM"/>
    </source>
</evidence>
<dbReference type="Proteomes" id="UP001642487">
    <property type="component" value="Chromosome 10"/>
</dbReference>
<evidence type="ECO:0000313" key="1">
    <source>
        <dbReference type="EMBL" id="CAK9311544.1"/>
    </source>
</evidence>